<name>A0ABT9EE98_9PROT</name>
<organism evidence="1 2">
    <name type="scientific">Paracraurococcus lichenis</name>
    <dbReference type="NCBI Taxonomy" id="3064888"/>
    <lineage>
        <taxon>Bacteria</taxon>
        <taxon>Pseudomonadati</taxon>
        <taxon>Pseudomonadota</taxon>
        <taxon>Alphaproteobacteria</taxon>
        <taxon>Acetobacterales</taxon>
        <taxon>Roseomonadaceae</taxon>
        <taxon>Paracraurococcus</taxon>
    </lineage>
</organism>
<dbReference type="InterPro" id="IPR027417">
    <property type="entry name" value="P-loop_NTPase"/>
</dbReference>
<accession>A0ABT9EE98</accession>
<dbReference type="RefSeq" id="WP_305109142.1">
    <property type="nucleotide sequence ID" value="NZ_JAUTWS010000209.1"/>
</dbReference>
<evidence type="ECO:0000313" key="1">
    <source>
        <dbReference type="EMBL" id="MDO9714308.1"/>
    </source>
</evidence>
<evidence type="ECO:0000313" key="2">
    <source>
        <dbReference type="Proteomes" id="UP001243009"/>
    </source>
</evidence>
<comment type="caution">
    <text evidence="1">The sequence shown here is derived from an EMBL/GenBank/DDBJ whole genome shotgun (WGS) entry which is preliminary data.</text>
</comment>
<dbReference type="Proteomes" id="UP001243009">
    <property type="component" value="Unassembled WGS sequence"/>
</dbReference>
<sequence length="620" mass="70661">MAEITGCEVFQTFADLRDFVLNKLRFPSTQQSKFETYGWVPSVFQFTDREFRRKDGTTFTRHGSWRVGEAELDHLSVFYADVDNADPSGPMLSPHDVANALVDLGLSFFIYTSFSHKAEHPKFRVVVEIDRGISRAEALDLFVATNYAVLGGQADASIYDPADFLFAPPADPLVITHDGGPMPVDDLLASAAALREASPELWQVVERAARPARADITPEQAEEHRAKLAVLRLDQSIRGEVSASNRQFVRPEWIEDYLTEAVGGSRWQTMRSIMGKVWLKSGGDLTRGEMETIFGEIDAASGFRFAHRHGASKTSEIIEFVMSRPVPPRIVDAEAAPEWKPILEREESGIVVDTVEAACGEGKTHDMLTRIARERGRYVYVCDKIENIEKRRAELLRIVGRDVMRFHIAQAHSQHEEFTVAKQLRDIRATLDKLWAGSAAIVFCTHASMLMMDWSDWSDCEVIIDEVPEVTATFTLNARDNHDLLRRYLRAGDLDGQCYPMSLTQEGAVLAQRRRVDAYDRQHYGLLVMLAKPNTKVWVKREGWDDPGSNDLDFFCFSSPENLKSFRRVWLLGDEAMKSLTAKVWEERWRVTFRPYDFERRRRAIPISSRLTILYFSQHR</sequence>
<gene>
    <name evidence="1" type="ORF">Q7A36_38810</name>
</gene>
<dbReference type="EMBL" id="JAUTWS010000209">
    <property type="protein sequence ID" value="MDO9714308.1"/>
    <property type="molecule type" value="Genomic_DNA"/>
</dbReference>
<keyword evidence="2" id="KW-1185">Reference proteome</keyword>
<protein>
    <submittedName>
        <fullName evidence="1">Uncharacterized protein</fullName>
    </submittedName>
</protein>
<feature type="non-terminal residue" evidence="1">
    <location>
        <position position="620"/>
    </location>
</feature>
<reference evidence="1 2" key="1">
    <citation type="submission" date="2023-08" db="EMBL/GenBank/DDBJ databases">
        <title>The draft genome sequence of Paracraurococcus sp. LOR1-02.</title>
        <authorList>
            <person name="Kingkaew E."/>
            <person name="Tanasupawat S."/>
        </authorList>
    </citation>
    <scope>NUCLEOTIDE SEQUENCE [LARGE SCALE GENOMIC DNA]</scope>
    <source>
        <strain evidence="1 2">LOR1-02</strain>
    </source>
</reference>
<dbReference type="SUPFAM" id="SSF52540">
    <property type="entry name" value="P-loop containing nucleoside triphosphate hydrolases"/>
    <property type="match status" value="1"/>
</dbReference>
<proteinExistence type="predicted"/>